<evidence type="ECO:0000313" key="3">
    <source>
        <dbReference type="Proteomes" id="UP000178880"/>
    </source>
</evidence>
<reference evidence="2 3" key="1">
    <citation type="journal article" date="2016" name="Nat. Commun.">
        <title>Thousands of microbial genomes shed light on interconnected biogeochemical processes in an aquifer system.</title>
        <authorList>
            <person name="Anantharaman K."/>
            <person name="Brown C.T."/>
            <person name="Hug L.A."/>
            <person name="Sharon I."/>
            <person name="Castelle C.J."/>
            <person name="Probst A.J."/>
            <person name="Thomas B.C."/>
            <person name="Singh A."/>
            <person name="Wilkins M.J."/>
            <person name="Karaoz U."/>
            <person name="Brodie E.L."/>
            <person name="Williams K.H."/>
            <person name="Hubbard S.S."/>
            <person name="Banfield J.F."/>
        </authorList>
    </citation>
    <scope>NUCLEOTIDE SEQUENCE [LARGE SCALE GENOMIC DNA]</scope>
</reference>
<keyword evidence="1" id="KW-0812">Transmembrane</keyword>
<feature type="transmembrane region" description="Helical" evidence="1">
    <location>
        <begin position="16"/>
        <end position="41"/>
    </location>
</feature>
<evidence type="ECO:0008006" key="4">
    <source>
        <dbReference type="Google" id="ProtNLM"/>
    </source>
</evidence>
<keyword evidence="1" id="KW-1133">Transmembrane helix</keyword>
<accession>A0A1G2CDN1</accession>
<keyword evidence="1" id="KW-0472">Membrane</keyword>
<dbReference type="AlphaFoldDB" id="A0A1G2CDN1"/>
<evidence type="ECO:0000313" key="2">
    <source>
        <dbReference type="EMBL" id="OGY99485.1"/>
    </source>
</evidence>
<dbReference type="EMBL" id="MHLA01000015">
    <property type="protein sequence ID" value="OGY99485.1"/>
    <property type="molecule type" value="Genomic_DNA"/>
</dbReference>
<sequence length="136" mass="14567">MSVVKCSSRRKATRGYVAIMSALIITAIIVVMMIGLGQVAYLNRANISEAHFKEKSRALSEACVNTALLNLVNSSSYAGNETITVASDTCQIVAVTTSSTGRIITTQGQFQGSYTNLRITVATATVEVIGWEETQQ</sequence>
<gene>
    <name evidence="2" type="ORF">A2945_01345</name>
</gene>
<protein>
    <recommendedName>
        <fullName evidence="4">Type 4 fimbrial biogenesis protein PilX N-terminal domain-containing protein</fullName>
    </recommendedName>
</protein>
<comment type="caution">
    <text evidence="2">The sequence shown here is derived from an EMBL/GenBank/DDBJ whole genome shotgun (WGS) entry which is preliminary data.</text>
</comment>
<proteinExistence type="predicted"/>
<evidence type="ECO:0000256" key="1">
    <source>
        <dbReference type="SAM" id="Phobius"/>
    </source>
</evidence>
<organism evidence="2 3">
    <name type="scientific">Candidatus Liptonbacteria bacterium RIFCSPLOWO2_01_FULL_52_25</name>
    <dbReference type="NCBI Taxonomy" id="1798650"/>
    <lineage>
        <taxon>Bacteria</taxon>
        <taxon>Candidatus Liptoniibacteriota</taxon>
    </lineage>
</organism>
<name>A0A1G2CDN1_9BACT</name>
<dbReference type="Proteomes" id="UP000178880">
    <property type="component" value="Unassembled WGS sequence"/>
</dbReference>
<dbReference type="STRING" id="1798650.A2945_01345"/>